<feature type="region of interest" description="Disordered" evidence="1">
    <location>
        <begin position="106"/>
        <end position="136"/>
    </location>
</feature>
<dbReference type="OrthoDB" id="495860at2"/>
<dbReference type="InterPro" id="IPR011009">
    <property type="entry name" value="Kinase-like_dom_sf"/>
</dbReference>
<evidence type="ECO:0000313" key="3">
    <source>
        <dbReference type="EMBL" id="CUR35446.1"/>
    </source>
</evidence>
<organism evidence="3 4">
    <name type="scientific">Planktothrix tepida PCC 9214</name>
    <dbReference type="NCBI Taxonomy" id="671072"/>
    <lineage>
        <taxon>Bacteria</taxon>
        <taxon>Bacillati</taxon>
        <taxon>Cyanobacteriota</taxon>
        <taxon>Cyanophyceae</taxon>
        <taxon>Oscillatoriophycideae</taxon>
        <taxon>Oscillatoriales</taxon>
        <taxon>Microcoleaceae</taxon>
        <taxon>Planktothrix</taxon>
    </lineage>
</organism>
<dbReference type="InterPro" id="IPR001932">
    <property type="entry name" value="PPM-type_phosphatase-like_dom"/>
</dbReference>
<gene>
    <name evidence="3" type="ORF">PL9214670072</name>
</gene>
<reference evidence="4" key="1">
    <citation type="submission" date="2015-10" db="EMBL/GenBank/DDBJ databases">
        <authorList>
            <person name="Regsiter A."/>
            <person name="william w."/>
        </authorList>
    </citation>
    <scope>NUCLEOTIDE SEQUENCE [LARGE SCALE GENOMIC DNA]</scope>
</reference>
<dbReference type="CDD" id="cd00143">
    <property type="entry name" value="PP2Cc"/>
    <property type="match status" value="1"/>
</dbReference>
<dbReference type="Proteomes" id="UP000184315">
    <property type="component" value="Unassembled WGS sequence"/>
</dbReference>
<sequence>MNSLTDSSESLVIQEHFIFTIKDFQVEIQSYLGHFTDVDYFKVIILNRDPEDNQSQFGLLRVGSPDGGLQRELQLREILGYHKMVSALLASETQESVVISSRSQLPEQKAPLQTEEAFSSPKELLEEPDTHSPLEDESEYLEEVYYEEKEVGANISSQKLIVLSELLSESNTLEAWLQNNNSPEQCLLLASQVCQFFKSLYQKGWCVISIFPQFIEMGTPIQFFDLTGVYPVNEKLNSGLIGDYYAPEIALGHLIAETMSSYVVGVLLYQALHQKLPPRFEGIPESADSLDLKISKIPRIYQILTITLSSIPEERFPLSQLLSLLVETRQSLRSFQVRWEVANRSTLGLSTSRLQNEDNYGIRQQPASHSDPWLLAVVADGMGGLAQGEVASQLAVETVLGTAFPANLNHALHQGEWLISLVEAANEQVSNTVRDGGTTISVVFAVGRELAIAHVGDSRILLLRKGIICQLSEDHSMVAMLLASGEISYQESQQHPDRNVLTKSLGSKRRLSPGYVQDLSRFGGESFLTLEDGDILLLCSDGVWDLVSNEELATIFNEQQNLQGAVNTAIEQVLERGASDNATLVALKCSIETALF</sequence>
<dbReference type="InterPro" id="IPR036457">
    <property type="entry name" value="PPM-type-like_dom_sf"/>
</dbReference>
<dbReference type="SMART" id="SM00331">
    <property type="entry name" value="PP2C_SIG"/>
    <property type="match status" value="1"/>
</dbReference>
<feature type="compositionally biased region" description="Basic and acidic residues" evidence="1">
    <location>
        <begin position="123"/>
        <end position="134"/>
    </location>
</feature>
<dbReference type="PROSITE" id="PS51746">
    <property type="entry name" value="PPM_2"/>
    <property type="match status" value="1"/>
</dbReference>
<feature type="domain" description="PPM-type phosphatase" evidence="2">
    <location>
        <begin position="340"/>
        <end position="589"/>
    </location>
</feature>
<dbReference type="InterPro" id="IPR015655">
    <property type="entry name" value="PP2C"/>
</dbReference>
<evidence type="ECO:0000256" key="1">
    <source>
        <dbReference type="SAM" id="MobiDB-lite"/>
    </source>
</evidence>
<dbReference type="STRING" id="671072.PL9214670072"/>
<name>A0A1J1LTA6_9CYAN</name>
<dbReference type="AlphaFoldDB" id="A0A1J1LTA6"/>
<evidence type="ECO:0000259" key="2">
    <source>
        <dbReference type="PROSITE" id="PS51746"/>
    </source>
</evidence>
<dbReference type="GO" id="GO:0004722">
    <property type="term" value="F:protein serine/threonine phosphatase activity"/>
    <property type="evidence" value="ECO:0007669"/>
    <property type="project" value="InterPro"/>
</dbReference>
<dbReference type="Gene3D" id="3.60.40.10">
    <property type="entry name" value="PPM-type phosphatase domain"/>
    <property type="match status" value="1"/>
</dbReference>
<proteinExistence type="predicted"/>
<dbReference type="PANTHER" id="PTHR47992">
    <property type="entry name" value="PROTEIN PHOSPHATASE"/>
    <property type="match status" value="1"/>
</dbReference>
<dbReference type="RefSeq" id="WP_072722412.1">
    <property type="nucleotide sequence ID" value="NZ_LN889815.1"/>
</dbReference>
<accession>A0A1J1LTA6</accession>
<dbReference type="SUPFAM" id="SSF81606">
    <property type="entry name" value="PP2C-like"/>
    <property type="match status" value="1"/>
</dbReference>
<dbReference type="SMART" id="SM00332">
    <property type="entry name" value="PP2Cc"/>
    <property type="match status" value="1"/>
</dbReference>
<dbReference type="SUPFAM" id="SSF56112">
    <property type="entry name" value="Protein kinase-like (PK-like)"/>
    <property type="match status" value="1"/>
</dbReference>
<dbReference type="Pfam" id="PF13672">
    <property type="entry name" value="PP2C_2"/>
    <property type="match status" value="1"/>
</dbReference>
<keyword evidence="4" id="KW-1185">Reference proteome</keyword>
<protein>
    <submittedName>
        <fullName evidence="3">Protein serine/threonine phosphatases</fullName>
    </submittedName>
</protein>
<evidence type="ECO:0000313" key="4">
    <source>
        <dbReference type="Proteomes" id="UP000184315"/>
    </source>
</evidence>
<dbReference type="EMBL" id="CZDF01000174">
    <property type="protein sequence ID" value="CUR35446.1"/>
    <property type="molecule type" value="Genomic_DNA"/>
</dbReference>